<dbReference type="InterPro" id="IPR016161">
    <property type="entry name" value="Ald_DH/histidinol_DH"/>
</dbReference>
<dbReference type="InterPro" id="IPR001692">
    <property type="entry name" value="Histidinol_DH_CS"/>
</dbReference>
<feature type="binding site" evidence="11 14">
    <location>
        <position position="124"/>
    </location>
    <ligand>
        <name>NAD(+)</name>
        <dbReference type="ChEBI" id="CHEBI:57540"/>
    </ligand>
</feature>
<dbReference type="PROSITE" id="PS00611">
    <property type="entry name" value="HISOL_DEHYDROGENASE"/>
    <property type="match status" value="1"/>
</dbReference>
<feature type="active site" description="Proton acceptor" evidence="11 13">
    <location>
        <position position="323"/>
    </location>
</feature>
<feature type="binding site" evidence="11 15">
    <location>
        <position position="323"/>
    </location>
    <ligand>
        <name>substrate</name>
    </ligand>
</feature>
<dbReference type="RefSeq" id="WP_121345023.1">
    <property type="nucleotide sequence ID" value="NZ_RBLG01000002.1"/>
</dbReference>
<evidence type="ECO:0000256" key="12">
    <source>
        <dbReference type="PIRNR" id="PIRNR000099"/>
    </source>
</evidence>
<keyword evidence="19" id="KW-1185">Reference proteome</keyword>
<feature type="binding site" evidence="11 15">
    <location>
        <position position="233"/>
    </location>
    <ligand>
        <name>substrate</name>
    </ligand>
</feature>
<dbReference type="Pfam" id="PF00815">
    <property type="entry name" value="Histidinol_dh"/>
    <property type="match status" value="1"/>
</dbReference>
<evidence type="ECO:0000256" key="4">
    <source>
        <dbReference type="ARBA" id="ARBA00022605"/>
    </source>
</evidence>
<feature type="binding site" evidence="11 16">
    <location>
        <position position="356"/>
    </location>
    <ligand>
        <name>Zn(2+)</name>
        <dbReference type="ChEBI" id="CHEBI:29105"/>
    </ligand>
</feature>
<dbReference type="EC" id="1.1.1.23" evidence="3 11"/>
<dbReference type="Gene3D" id="1.20.5.1300">
    <property type="match status" value="1"/>
</dbReference>
<evidence type="ECO:0000256" key="13">
    <source>
        <dbReference type="PIRSR" id="PIRSR000099-1"/>
    </source>
</evidence>
<keyword evidence="9 11" id="KW-0368">Histidine biosynthesis</keyword>
<dbReference type="HAMAP" id="MF_01024">
    <property type="entry name" value="HisD"/>
    <property type="match status" value="1"/>
</dbReference>
<evidence type="ECO:0000256" key="1">
    <source>
        <dbReference type="ARBA" id="ARBA00004940"/>
    </source>
</evidence>
<comment type="function">
    <text evidence="11">Catalyzes the sequential NAD-dependent oxidations of L-histidinol to L-histidinaldehyde and then to L-histidine.</text>
</comment>
<organism evidence="18 19">
    <name type="scientific">Gillisia mitskevichiae</name>
    <dbReference type="NCBI Taxonomy" id="270921"/>
    <lineage>
        <taxon>Bacteria</taxon>
        <taxon>Pseudomonadati</taxon>
        <taxon>Bacteroidota</taxon>
        <taxon>Flavobacteriia</taxon>
        <taxon>Flavobacteriales</taxon>
        <taxon>Flavobacteriaceae</taxon>
        <taxon>Gillisia</taxon>
    </lineage>
</organism>
<evidence type="ECO:0000313" key="19">
    <source>
        <dbReference type="Proteomes" id="UP000276282"/>
    </source>
</evidence>
<keyword evidence="8 11" id="KW-0520">NAD</keyword>
<comment type="similarity">
    <text evidence="2 11 12 17">Belongs to the histidinol dehydrogenase family.</text>
</comment>
<evidence type="ECO:0000256" key="17">
    <source>
        <dbReference type="RuleBase" id="RU004175"/>
    </source>
</evidence>
<evidence type="ECO:0000256" key="16">
    <source>
        <dbReference type="PIRSR" id="PIRSR000099-4"/>
    </source>
</evidence>
<dbReference type="FunFam" id="1.20.5.1300:FF:000002">
    <property type="entry name" value="Histidinol dehydrogenase, chloroplastic"/>
    <property type="match status" value="1"/>
</dbReference>
<dbReference type="OrthoDB" id="9805269at2"/>
<dbReference type="FunFam" id="3.40.50.1980:FF:000026">
    <property type="entry name" value="Histidinol dehydrogenase"/>
    <property type="match status" value="1"/>
</dbReference>
<dbReference type="GO" id="GO:0005829">
    <property type="term" value="C:cytosol"/>
    <property type="evidence" value="ECO:0007669"/>
    <property type="project" value="TreeGrafter"/>
</dbReference>
<comment type="pathway">
    <text evidence="1 11">Amino-acid biosynthesis; L-histidine biosynthesis; L-histidine from 5-phospho-alpha-D-ribose 1-diphosphate: step 9/9.</text>
</comment>
<feature type="binding site" evidence="11 15">
    <location>
        <position position="356"/>
    </location>
    <ligand>
        <name>substrate</name>
    </ligand>
</feature>
<feature type="binding site" evidence="11 16">
    <location>
        <position position="415"/>
    </location>
    <ligand>
        <name>Zn(2+)</name>
        <dbReference type="ChEBI" id="CHEBI:29105"/>
    </ligand>
</feature>
<dbReference type="PIRSF" id="PIRSF000099">
    <property type="entry name" value="Histidinol_dh"/>
    <property type="match status" value="1"/>
</dbReference>
<evidence type="ECO:0000256" key="7">
    <source>
        <dbReference type="ARBA" id="ARBA00023002"/>
    </source>
</evidence>
<sequence>MNKIYNPNKEDWEALLQRPTQTLEDIELTVNDIFSEVRSKGDVAVAKYTDLFDGIKLDNFKVSTEDIEVAKAAISSNLKDAIQLAKSNIEKFHKAQKTQRVEVTTSKGVDCWQEKRPIQKVGLYIPGGNAPLFSTILMLAIPANIAGCKEIVLCTPPDKNGEINPVILYTAALCGVDKIFKIGGIQAIAALTFGTETVPKVYKIFGPGNQFVTVAKQLATKFHVAIDMPAGPSELLVVADDTADAAFVASDLLSQAEHGADSQVILISTSEKMIEDVEKEIELQLEILPRKEMAAKSIANSKLIYLESKQLAMEIINEYGPEHFIVCTAHNDFYVENVANAGSVFIGNYTPESAGDYASGTNHTLPTNGFAKQYSGVNLDSFMKSMTFQKISEEGIRNIGPAIEIMAEAEGLQAHKNAVTLRLNKLKK</sequence>
<dbReference type="GO" id="GO:0004399">
    <property type="term" value="F:histidinol dehydrogenase activity"/>
    <property type="evidence" value="ECO:0007669"/>
    <property type="project" value="UniProtKB-UniRule"/>
</dbReference>
<feature type="binding site" evidence="11 16">
    <location>
        <position position="258"/>
    </location>
    <ligand>
        <name>Zn(2+)</name>
        <dbReference type="ChEBI" id="CHEBI:29105"/>
    </ligand>
</feature>
<reference evidence="18 19" key="1">
    <citation type="submission" date="2018-10" db="EMBL/GenBank/DDBJ databases">
        <title>Genomic Encyclopedia of Archaeal and Bacterial Type Strains, Phase II (KMG-II): from individual species to whole genera.</title>
        <authorList>
            <person name="Goeker M."/>
        </authorList>
    </citation>
    <scope>NUCLEOTIDE SEQUENCE [LARGE SCALE GENOMIC DNA]</scope>
    <source>
        <strain evidence="18 19">DSM 19839</strain>
    </source>
</reference>
<evidence type="ECO:0000256" key="11">
    <source>
        <dbReference type="HAMAP-Rule" id="MF_01024"/>
    </source>
</evidence>
<dbReference type="Gene3D" id="3.40.50.1980">
    <property type="entry name" value="Nitrogenase molybdenum iron protein domain"/>
    <property type="match status" value="2"/>
</dbReference>
<accession>A0A495PS08</accession>
<dbReference type="AlphaFoldDB" id="A0A495PS08"/>
<evidence type="ECO:0000256" key="3">
    <source>
        <dbReference type="ARBA" id="ARBA00012965"/>
    </source>
</evidence>
<evidence type="ECO:0000256" key="2">
    <source>
        <dbReference type="ARBA" id="ARBA00010178"/>
    </source>
</evidence>
<evidence type="ECO:0000256" key="5">
    <source>
        <dbReference type="ARBA" id="ARBA00022723"/>
    </source>
</evidence>
<evidence type="ECO:0000313" key="18">
    <source>
        <dbReference type="EMBL" id="RKS52987.1"/>
    </source>
</evidence>
<feature type="binding site" evidence="11 14">
    <location>
        <position position="186"/>
    </location>
    <ligand>
        <name>NAD(+)</name>
        <dbReference type="ChEBI" id="CHEBI:57540"/>
    </ligand>
</feature>
<evidence type="ECO:0000256" key="6">
    <source>
        <dbReference type="ARBA" id="ARBA00022833"/>
    </source>
</evidence>
<dbReference type="EMBL" id="RBLG01000002">
    <property type="protein sequence ID" value="RKS52987.1"/>
    <property type="molecule type" value="Genomic_DNA"/>
</dbReference>
<evidence type="ECO:0000256" key="8">
    <source>
        <dbReference type="ARBA" id="ARBA00023027"/>
    </source>
</evidence>
<feature type="binding site" evidence="11 15">
    <location>
        <position position="415"/>
    </location>
    <ligand>
        <name>substrate</name>
    </ligand>
</feature>
<evidence type="ECO:0000256" key="14">
    <source>
        <dbReference type="PIRSR" id="PIRSR000099-2"/>
    </source>
</evidence>
<keyword evidence="5 11" id="KW-0479">Metal-binding</keyword>
<dbReference type="UniPathway" id="UPA00031">
    <property type="reaction ID" value="UER00014"/>
</dbReference>
<feature type="binding site" evidence="11 15">
    <location>
        <position position="410"/>
    </location>
    <ligand>
        <name>substrate</name>
    </ligand>
</feature>
<comment type="catalytic activity">
    <reaction evidence="10 11">
        <text>L-histidinol + 2 NAD(+) + H2O = L-histidine + 2 NADH + 3 H(+)</text>
        <dbReference type="Rhea" id="RHEA:20641"/>
        <dbReference type="ChEBI" id="CHEBI:15377"/>
        <dbReference type="ChEBI" id="CHEBI:15378"/>
        <dbReference type="ChEBI" id="CHEBI:57540"/>
        <dbReference type="ChEBI" id="CHEBI:57595"/>
        <dbReference type="ChEBI" id="CHEBI:57699"/>
        <dbReference type="ChEBI" id="CHEBI:57945"/>
        <dbReference type="EC" id="1.1.1.23"/>
    </reaction>
</comment>
<dbReference type="SUPFAM" id="SSF53720">
    <property type="entry name" value="ALDH-like"/>
    <property type="match status" value="1"/>
</dbReference>
<dbReference type="GO" id="GO:0051287">
    <property type="term" value="F:NAD binding"/>
    <property type="evidence" value="ECO:0007669"/>
    <property type="project" value="InterPro"/>
</dbReference>
<comment type="caution">
    <text evidence="18">The sequence shown here is derived from an EMBL/GenBank/DDBJ whole genome shotgun (WGS) entry which is preliminary data.</text>
</comment>
<feature type="binding site" evidence="11 15">
    <location>
        <position position="255"/>
    </location>
    <ligand>
        <name>substrate</name>
    </ligand>
</feature>
<feature type="binding site" evidence="11 15">
    <location>
        <position position="258"/>
    </location>
    <ligand>
        <name>substrate</name>
    </ligand>
</feature>
<comment type="cofactor">
    <cofactor evidence="11 16">
        <name>Zn(2+)</name>
        <dbReference type="ChEBI" id="CHEBI:29105"/>
    </cofactor>
    <text evidence="11 16">Binds 1 zinc ion per subunit.</text>
</comment>
<dbReference type="CDD" id="cd06572">
    <property type="entry name" value="Histidinol_dh"/>
    <property type="match status" value="1"/>
</dbReference>
<dbReference type="GO" id="GO:0000105">
    <property type="term" value="P:L-histidine biosynthetic process"/>
    <property type="evidence" value="ECO:0007669"/>
    <property type="project" value="UniProtKB-UniRule"/>
</dbReference>
<dbReference type="NCBIfam" id="TIGR00069">
    <property type="entry name" value="hisD"/>
    <property type="match status" value="1"/>
</dbReference>
<name>A0A495PS08_9FLAO</name>
<dbReference type="InterPro" id="IPR022695">
    <property type="entry name" value="Histidinol_DH_monofunct"/>
</dbReference>
<dbReference type="PANTHER" id="PTHR21256">
    <property type="entry name" value="HISTIDINOL DEHYDROGENASE HDH"/>
    <property type="match status" value="1"/>
</dbReference>
<dbReference type="Proteomes" id="UP000276282">
    <property type="component" value="Unassembled WGS sequence"/>
</dbReference>
<keyword evidence="4 11" id="KW-0028">Amino-acid biosynthesis</keyword>
<dbReference type="InterPro" id="IPR012131">
    <property type="entry name" value="Hstdl_DH"/>
</dbReference>
<dbReference type="PRINTS" id="PR00083">
    <property type="entry name" value="HOLDHDRGNASE"/>
</dbReference>
<feature type="binding site" evidence="11 14">
    <location>
        <position position="209"/>
    </location>
    <ligand>
        <name>NAD(+)</name>
        <dbReference type="ChEBI" id="CHEBI:57540"/>
    </ligand>
</feature>
<feature type="binding site" evidence="11 16">
    <location>
        <position position="255"/>
    </location>
    <ligand>
        <name>Zn(2+)</name>
        <dbReference type="ChEBI" id="CHEBI:29105"/>
    </ligand>
</feature>
<dbReference type="FunFam" id="3.40.50.1980:FF:000001">
    <property type="entry name" value="Histidinol dehydrogenase"/>
    <property type="match status" value="1"/>
</dbReference>
<protein>
    <recommendedName>
        <fullName evidence="3 11">Histidinol dehydrogenase</fullName>
        <shortName evidence="11">HDH</shortName>
        <ecNumber evidence="3 11">1.1.1.23</ecNumber>
    </recommendedName>
</protein>
<dbReference type="PANTHER" id="PTHR21256:SF2">
    <property type="entry name" value="HISTIDINE BIOSYNTHESIS TRIFUNCTIONAL PROTEIN"/>
    <property type="match status" value="1"/>
</dbReference>
<evidence type="ECO:0000256" key="9">
    <source>
        <dbReference type="ARBA" id="ARBA00023102"/>
    </source>
</evidence>
<keyword evidence="7 11" id="KW-0560">Oxidoreductase</keyword>
<feature type="active site" description="Proton acceptor" evidence="11 13">
    <location>
        <position position="322"/>
    </location>
</feature>
<dbReference type="GO" id="GO:0008270">
    <property type="term" value="F:zinc ion binding"/>
    <property type="evidence" value="ECO:0007669"/>
    <property type="project" value="UniProtKB-UniRule"/>
</dbReference>
<evidence type="ECO:0000256" key="15">
    <source>
        <dbReference type="PIRSR" id="PIRSR000099-3"/>
    </source>
</evidence>
<keyword evidence="6 11" id="KW-0862">Zinc</keyword>
<proteinExistence type="inferred from homology"/>
<gene>
    <name evidence="11" type="primary">hisD</name>
    <name evidence="18" type="ORF">BC962_1232</name>
</gene>
<evidence type="ECO:0000256" key="10">
    <source>
        <dbReference type="ARBA" id="ARBA00049489"/>
    </source>
</evidence>